<reference evidence="1 2" key="1">
    <citation type="journal article" date="2024" name="BMC Genomics">
        <title>De novo assembly and annotation of Popillia japonica's genome with initial clues to its potential as an invasive pest.</title>
        <authorList>
            <person name="Cucini C."/>
            <person name="Boschi S."/>
            <person name="Funari R."/>
            <person name="Cardaioli E."/>
            <person name="Iannotti N."/>
            <person name="Marturano G."/>
            <person name="Paoli F."/>
            <person name="Bruttini M."/>
            <person name="Carapelli A."/>
            <person name="Frati F."/>
            <person name="Nardi F."/>
        </authorList>
    </citation>
    <scope>NUCLEOTIDE SEQUENCE [LARGE SCALE GENOMIC DNA]</scope>
    <source>
        <strain evidence="1">DMR45628</strain>
    </source>
</reference>
<dbReference type="EMBL" id="JASPKY010000100">
    <property type="protein sequence ID" value="KAK9737450.1"/>
    <property type="molecule type" value="Genomic_DNA"/>
</dbReference>
<evidence type="ECO:0000313" key="2">
    <source>
        <dbReference type="Proteomes" id="UP001458880"/>
    </source>
</evidence>
<name>A0AAW1LQ71_POPJA</name>
<gene>
    <name evidence="1" type="ORF">QE152_g10713</name>
</gene>
<dbReference type="AlphaFoldDB" id="A0AAW1LQ71"/>
<proteinExistence type="predicted"/>
<evidence type="ECO:0000313" key="1">
    <source>
        <dbReference type="EMBL" id="KAK9737450.1"/>
    </source>
</evidence>
<organism evidence="1 2">
    <name type="scientific">Popillia japonica</name>
    <name type="common">Japanese beetle</name>
    <dbReference type="NCBI Taxonomy" id="7064"/>
    <lineage>
        <taxon>Eukaryota</taxon>
        <taxon>Metazoa</taxon>
        <taxon>Ecdysozoa</taxon>
        <taxon>Arthropoda</taxon>
        <taxon>Hexapoda</taxon>
        <taxon>Insecta</taxon>
        <taxon>Pterygota</taxon>
        <taxon>Neoptera</taxon>
        <taxon>Endopterygota</taxon>
        <taxon>Coleoptera</taxon>
        <taxon>Polyphaga</taxon>
        <taxon>Scarabaeiformia</taxon>
        <taxon>Scarabaeidae</taxon>
        <taxon>Rutelinae</taxon>
        <taxon>Popillia</taxon>
    </lineage>
</organism>
<keyword evidence="2" id="KW-1185">Reference proteome</keyword>
<sequence>MIGEDYRADVEDNIVTNSSVNARYAWGRSPVVTAVQSLFIHRRLQMFLQHTFYKDFAQLCRQLIYLHYLWLLNNYILHQTKKLEVNCGCRCKRRVDRHRKTTVRYIYHIFISRFVLTKSRYINLLDVTYKGKDIKTTNRN</sequence>
<accession>A0AAW1LQ71</accession>
<protein>
    <submittedName>
        <fullName evidence="1">Uncharacterized protein</fullName>
    </submittedName>
</protein>
<comment type="caution">
    <text evidence="1">The sequence shown here is derived from an EMBL/GenBank/DDBJ whole genome shotgun (WGS) entry which is preliminary data.</text>
</comment>
<dbReference type="Proteomes" id="UP001458880">
    <property type="component" value="Unassembled WGS sequence"/>
</dbReference>